<sequence length="483" mass="49606">MSPWPALGYDPVPGDPSAVRTAGLTIREAGDRAATLTDRLRSLDGGAGEQVWRGDAADLFRRLLREIGPELTRLTQAHHDASDAVVTYAGALEDAQGTARSAESGAAGASADRDSAAQTRRRWRDQAADAGSSAGRLESDLRGAGVRRLLAPGDPVYQADMDRYEAQLHSALADNRTRAADARTMEAAARTAEDAAAARVQAAHRLAEQAREMRQQAADRAVGQLDDAAGQLGDRPGLLVRLGRQINQGLGRITSNPEFGRWMQRISDAGSVLTTVGTIAAMLPIPGAQVVGGALLAAGLVAKLVALGGTAIANQYGNASGRDVLYRGLDLGLSALGAGRAVLGAGRAALGAYRVARSLGATGAPLARATLLVRGRWGGLVVNRTPGAGDLAVARRLGIPDPQRFFQVNQAVQAGGTVVGSGMEGVESARRIASPNPQRPDMTSLIGPAIGAGGGQVATVIRAPIVGGAVSAVGDPIARAATR</sequence>
<name>A0A6M6JNC3_9PSEU</name>
<dbReference type="InterPro" id="IPR036689">
    <property type="entry name" value="ESAT-6-like_sf"/>
</dbReference>
<dbReference type="Proteomes" id="UP000505377">
    <property type="component" value="Chromosome"/>
</dbReference>
<gene>
    <name evidence="2" type="ORF">HOP40_20825</name>
</gene>
<accession>A0A6M6JNC3</accession>
<evidence type="ECO:0008006" key="4">
    <source>
        <dbReference type="Google" id="ProtNLM"/>
    </source>
</evidence>
<dbReference type="Gene3D" id="1.10.287.1060">
    <property type="entry name" value="ESAT-6-like"/>
    <property type="match status" value="1"/>
</dbReference>
<proteinExistence type="predicted"/>
<protein>
    <recommendedName>
        <fullName evidence="4">WXG100 family type VII secretion target</fullName>
    </recommendedName>
</protein>
<organism evidence="2 3">
    <name type="scientific">Pseudonocardia broussonetiae</name>
    <dbReference type="NCBI Taxonomy" id="2736640"/>
    <lineage>
        <taxon>Bacteria</taxon>
        <taxon>Bacillati</taxon>
        <taxon>Actinomycetota</taxon>
        <taxon>Actinomycetes</taxon>
        <taxon>Pseudonocardiales</taxon>
        <taxon>Pseudonocardiaceae</taxon>
        <taxon>Pseudonocardia</taxon>
    </lineage>
</organism>
<dbReference type="AlphaFoldDB" id="A0A6M6JNC3"/>
<evidence type="ECO:0000256" key="1">
    <source>
        <dbReference type="SAM" id="MobiDB-lite"/>
    </source>
</evidence>
<feature type="compositionally biased region" description="Low complexity" evidence="1">
    <location>
        <begin position="99"/>
        <end position="110"/>
    </location>
</feature>
<dbReference type="KEGG" id="pbro:HOP40_20825"/>
<dbReference type="EMBL" id="CP053564">
    <property type="protein sequence ID" value="QJY47939.1"/>
    <property type="molecule type" value="Genomic_DNA"/>
</dbReference>
<dbReference type="RefSeq" id="WP_172161101.1">
    <property type="nucleotide sequence ID" value="NZ_CP053564.1"/>
</dbReference>
<evidence type="ECO:0000313" key="3">
    <source>
        <dbReference type="Proteomes" id="UP000505377"/>
    </source>
</evidence>
<evidence type="ECO:0000313" key="2">
    <source>
        <dbReference type="EMBL" id="QJY47939.1"/>
    </source>
</evidence>
<keyword evidence="3" id="KW-1185">Reference proteome</keyword>
<reference evidence="2 3" key="1">
    <citation type="submission" date="2020-05" db="EMBL/GenBank/DDBJ databases">
        <authorList>
            <person name="Mo P."/>
        </authorList>
    </citation>
    <scope>NUCLEOTIDE SEQUENCE [LARGE SCALE GENOMIC DNA]</scope>
    <source>
        <strain evidence="2 3">Gen01</strain>
    </source>
</reference>
<dbReference type="SUPFAM" id="SSF140453">
    <property type="entry name" value="EsxAB dimer-like"/>
    <property type="match status" value="1"/>
</dbReference>
<feature type="region of interest" description="Disordered" evidence="1">
    <location>
        <begin position="97"/>
        <end position="137"/>
    </location>
</feature>